<keyword evidence="2 4" id="KW-0479">Metal-binding</keyword>
<reference evidence="7" key="1">
    <citation type="journal article" date="2019" name="Int. J. Syst. Evol. Microbiol.">
        <title>The Global Catalogue of Microorganisms (GCM) 10K type strain sequencing project: providing services to taxonomists for standard genome sequencing and annotation.</title>
        <authorList>
            <consortium name="The Broad Institute Genomics Platform"/>
            <consortium name="The Broad Institute Genome Sequencing Center for Infectious Disease"/>
            <person name="Wu L."/>
            <person name="Ma J."/>
        </authorList>
    </citation>
    <scope>NUCLEOTIDE SEQUENCE [LARGE SCALE GENOMIC DNA]</scope>
    <source>
        <strain evidence="7">KCTC 32239</strain>
    </source>
</reference>
<dbReference type="InterPro" id="IPR047758">
    <property type="entry name" value="CytoC_perox"/>
</dbReference>
<organism evidence="6 7">
    <name type="scientific">Cellvibrio zantedeschiae</name>
    <dbReference type="NCBI Taxonomy" id="1237077"/>
    <lineage>
        <taxon>Bacteria</taxon>
        <taxon>Pseudomonadati</taxon>
        <taxon>Pseudomonadota</taxon>
        <taxon>Gammaproteobacteria</taxon>
        <taxon>Cellvibrionales</taxon>
        <taxon>Cellvibrionaceae</taxon>
        <taxon>Cellvibrio</taxon>
    </lineage>
</organism>
<dbReference type="Proteomes" id="UP000619761">
    <property type="component" value="Unassembled WGS sequence"/>
</dbReference>
<evidence type="ECO:0000256" key="1">
    <source>
        <dbReference type="ARBA" id="ARBA00022617"/>
    </source>
</evidence>
<keyword evidence="7" id="KW-1185">Reference proteome</keyword>
<evidence type="ECO:0000259" key="5">
    <source>
        <dbReference type="PROSITE" id="PS51007"/>
    </source>
</evidence>
<accession>A0ABQ3B5K9</accession>
<evidence type="ECO:0000313" key="7">
    <source>
        <dbReference type="Proteomes" id="UP000619761"/>
    </source>
</evidence>
<protein>
    <recommendedName>
        <fullName evidence="5">Cytochrome c domain-containing protein</fullName>
    </recommendedName>
</protein>
<dbReference type="PANTHER" id="PTHR30600:SF9">
    <property type="entry name" value="BLR7738 PROTEIN"/>
    <property type="match status" value="1"/>
</dbReference>
<dbReference type="PANTHER" id="PTHR30600">
    <property type="entry name" value="CYTOCHROME C PEROXIDASE-RELATED"/>
    <property type="match status" value="1"/>
</dbReference>
<dbReference type="InterPro" id="IPR036909">
    <property type="entry name" value="Cyt_c-like_dom_sf"/>
</dbReference>
<evidence type="ECO:0000313" key="6">
    <source>
        <dbReference type="EMBL" id="GGY74473.1"/>
    </source>
</evidence>
<dbReference type="PROSITE" id="PS51007">
    <property type="entry name" value="CYTC"/>
    <property type="match status" value="1"/>
</dbReference>
<dbReference type="InterPro" id="IPR051395">
    <property type="entry name" value="Cytochrome_c_Peroxidase/MauG"/>
</dbReference>
<gene>
    <name evidence="6" type="ORF">GCM10011613_19880</name>
</gene>
<evidence type="ECO:0000256" key="2">
    <source>
        <dbReference type="ARBA" id="ARBA00022723"/>
    </source>
</evidence>
<proteinExistence type="predicted"/>
<dbReference type="NCBIfam" id="NF040606">
    <property type="entry name" value="CytoC_perox"/>
    <property type="match status" value="1"/>
</dbReference>
<dbReference type="InterPro" id="IPR009056">
    <property type="entry name" value="Cyt_c-like_dom"/>
</dbReference>
<evidence type="ECO:0000256" key="3">
    <source>
        <dbReference type="ARBA" id="ARBA00023004"/>
    </source>
</evidence>
<comment type="caution">
    <text evidence="6">The sequence shown here is derived from an EMBL/GenBank/DDBJ whole genome shotgun (WGS) entry which is preliminary data.</text>
</comment>
<evidence type="ECO:0000256" key="4">
    <source>
        <dbReference type="PROSITE-ProRule" id="PRU00433"/>
    </source>
</evidence>
<keyword evidence="3 4" id="KW-0408">Iron</keyword>
<dbReference type="EMBL" id="BMYZ01000001">
    <property type="protein sequence ID" value="GGY74473.1"/>
    <property type="molecule type" value="Genomic_DNA"/>
</dbReference>
<dbReference type="SUPFAM" id="SSF46626">
    <property type="entry name" value="Cytochrome c"/>
    <property type="match status" value="1"/>
</dbReference>
<sequence length="559" mass="62294">MDDMKKKSYKLVTCLLILVLIIAAIFLLLRHLRQDPFAPDAHTTLTKDGVTYLGQGWSMAERQQLSYTSFGSRILNYSWFLSLENAEGEQLFRNNSHMADLGFVTDSANKFNPDALPVGVVRDQDDKGNAWVGLSCAACHTGQVTINSKPVRIDGGQSLINYTQFETELLAALKATISQPEKWQRFTARLQQTQKIKPDLVKQQIETRIQELETRYAINATQVPYGHGRLDAFGQIFNAVAAEALNIPANARSPNAPTSFPVLWDASHLDVVQWNASAPNMEPGPLAQNATTALAVYGTVDVLGHGKTYPSSIQIKNLGYIQRKYYKLSSPKWPKDLAGRLDKKLIEKGETIYKQHCLQCHSLVNSEDADRKLSAVLVPANEVGTDMLMVNNFTEGTVKTGELEGKHFALWFGQKFKAEATRLDVVMHVVTGSLLDHPWDSFCSVVQEFATNKMSHADNTVRYYKARPINGIWASAPYLHNGSVPTVYDLLLPAAQRPAQFFVGNRELDRVKLGNQTLEVANASLFDTRSTGNSNVGHEYGTQLNEQERMALLEYIKSL</sequence>
<dbReference type="Gene3D" id="1.10.760.10">
    <property type="entry name" value="Cytochrome c-like domain"/>
    <property type="match status" value="1"/>
</dbReference>
<dbReference type="Pfam" id="PF21419">
    <property type="entry name" value="RoxA-like_Cyt-c"/>
    <property type="match status" value="1"/>
</dbReference>
<feature type="domain" description="Cytochrome c" evidence="5">
    <location>
        <begin position="344"/>
        <end position="559"/>
    </location>
</feature>
<keyword evidence="1 4" id="KW-0349">Heme</keyword>
<name>A0ABQ3B5K9_9GAMM</name>